<dbReference type="Pfam" id="PF01179">
    <property type="entry name" value="Cu_amine_oxid"/>
    <property type="match status" value="1"/>
</dbReference>
<dbReference type="OrthoDB" id="3341590at2759"/>
<evidence type="ECO:0000256" key="9">
    <source>
        <dbReference type="RuleBase" id="RU000672"/>
    </source>
</evidence>
<dbReference type="InterPro" id="IPR015798">
    <property type="entry name" value="Cu_amine_oxidase_C"/>
</dbReference>
<dbReference type="EC" id="1.4.3.-" evidence="9"/>
<evidence type="ECO:0000259" key="12">
    <source>
        <dbReference type="Pfam" id="PF09248"/>
    </source>
</evidence>
<dbReference type="InterPro" id="IPR016182">
    <property type="entry name" value="Cu_amine_oxidase_N-reg"/>
</dbReference>
<evidence type="ECO:0000313" key="14">
    <source>
        <dbReference type="Proteomes" id="UP000799767"/>
    </source>
</evidence>
<sequence>MATISRPAYVLSAILVFAILTFILLPNFNAEPPSLGTQAKKGRKEYTAPKQNVFAELTAKEAEDVNEFLFEDLAHLNLTKTPKSNRDNFVFYLETLRPNKTDALAYLHGSSEPPQRWAKAILSEYRDDGPYMAHYMVSLPITSKSKTLPLTYVFNSGSNAVRIPTLDFDGLFGVGQSIAANISDITLELLGAEINLEKPEAPDGLLCWPRPAGIERGGQVMWFQIFKPGIASGARTLLPQGIYAKVDANSLFAEEWTVEEYYYNGQLYDTADDFRAAIKKSDFVRAPRNDDGPWTATEDFDSQPDGRELPPPVSVQPYGPRYKLDRKQQFVSWFGFEFFITTAQATGVSLFDVKFKGERVVYELGLQEALSHYAGDDPVQGGLEFLDTFLGMGKLMFELIPGYDCPAYADFLDVQWHQLYETNTLPNSICLFEYTSDSLLSRHTAQYSVTTSRNTYLTLRSTSTVGNYDYTVEYIFYLDGTLEVKVRASGFIFGAFYSANSSKTEDLYGHHVNEGLASSMHDHVINFKADMDVAGTANDMVRLAIEPMTKSYPWDLPEIKQRNTMRLVEYPVTEETFLDWPRNGGEMYIVYNSEEKNSWGERKGYRVVPGTGIASPPHLTIENSTTLGDGARWAEHDLWVLRRKDTEPRSADPLNYFNPHDPIIDFTKMANHESLQHGEEDDDYDGDLTLYLNVGSHHVPHSGDIPNTLMHTSASSVMFIPHNFLDRDASRESVQGVRLQLKGNGASGGFPGDIGDTRPGGDDDDDDNNEDLKARLRRRRRATALDKERRPEAKYFGATYEEGMKLGVEEFEPVLPQQYRSYENRVTDLGFNGSAAGVWFK</sequence>
<evidence type="ECO:0000256" key="8">
    <source>
        <dbReference type="PIRSR" id="PIRSR600269-51"/>
    </source>
</evidence>
<organism evidence="13 14">
    <name type="scientific">Neohortaea acidophila</name>
    <dbReference type="NCBI Taxonomy" id="245834"/>
    <lineage>
        <taxon>Eukaryota</taxon>
        <taxon>Fungi</taxon>
        <taxon>Dikarya</taxon>
        <taxon>Ascomycota</taxon>
        <taxon>Pezizomycotina</taxon>
        <taxon>Dothideomycetes</taxon>
        <taxon>Dothideomycetidae</taxon>
        <taxon>Mycosphaerellales</taxon>
        <taxon>Teratosphaeriaceae</taxon>
        <taxon>Neohortaea</taxon>
    </lineage>
</organism>
<evidence type="ECO:0000256" key="1">
    <source>
        <dbReference type="ARBA" id="ARBA00001935"/>
    </source>
</evidence>
<protein>
    <recommendedName>
        <fullName evidence="9">Amine oxidase</fullName>
        <ecNumber evidence="9">1.4.3.-</ecNumber>
    </recommendedName>
</protein>
<dbReference type="GO" id="GO:0048038">
    <property type="term" value="F:quinone binding"/>
    <property type="evidence" value="ECO:0007669"/>
    <property type="project" value="InterPro"/>
</dbReference>
<feature type="domain" description="Copper amine oxidase catalytic" evidence="11">
    <location>
        <begin position="314"/>
        <end position="730"/>
    </location>
</feature>
<reference evidence="13" key="1">
    <citation type="journal article" date="2020" name="Stud. Mycol.">
        <title>101 Dothideomycetes genomes: a test case for predicting lifestyles and emergence of pathogens.</title>
        <authorList>
            <person name="Haridas S."/>
            <person name="Albert R."/>
            <person name="Binder M."/>
            <person name="Bloem J."/>
            <person name="Labutti K."/>
            <person name="Salamov A."/>
            <person name="Andreopoulos B."/>
            <person name="Baker S."/>
            <person name="Barry K."/>
            <person name="Bills G."/>
            <person name="Bluhm B."/>
            <person name="Cannon C."/>
            <person name="Castanera R."/>
            <person name="Culley D."/>
            <person name="Daum C."/>
            <person name="Ezra D."/>
            <person name="Gonzalez J."/>
            <person name="Henrissat B."/>
            <person name="Kuo A."/>
            <person name="Liang C."/>
            <person name="Lipzen A."/>
            <person name="Lutzoni F."/>
            <person name="Magnuson J."/>
            <person name="Mondo S."/>
            <person name="Nolan M."/>
            <person name="Ohm R."/>
            <person name="Pangilinan J."/>
            <person name="Park H.-J."/>
            <person name="Ramirez L."/>
            <person name="Alfaro M."/>
            <person name="Sun H."/>
            <person name="Tritt A."/>
            <person name="Yoshinaga Y."/>
            <person name="Zwiers L.-H."/>
            <person name="Turgeon B."/>
            <person name="Goodwin S."/>
            <person name="Spatafora J."/>
            <person name="Crous P."/>
            <person name="Grigoriev I."/>
        </authorList>
    </citation>
    <scope>NUCLEOTIDE SEQUENCE</scope>
    <source>
        <strain evidence="13">CBS 113389</strain>
    </source>
</reference>
<dbReference type="GO" id="GO:0005886">
    <property type="term" value="C:plasma membrane"/>
    <property type="evidence" value="ECO:0007669"/>
    <property type="project" value="TreeGrafter"/>
</dbReference>
<dbReference type="InterPro" id="IPR000269">
    <property type="entry name" value="Cu_amine_oxidase"/>
</dbReference>
<comment type="PTM">
    <text evidence="8 9">Topaquinone (TPQ) is generated by copper-dependent autoxidation of a specific tyrosyl residue.</text>
</comment>
<evidence type="ECO:0000256" key="3">
    <source>
        <dbReference type="ARBA" id="ARBA00022723"/>
    </source>
</evidence>
<evidence type="ECO:0000256" key="7">
    <source>
        <dbReference type="PIRSR" id="PIRSR600269-50"/>
    </source>
</evidence>
<evidence type="ECO:0000259" key="11">
    <source>
        <dbReference type="Pfam" id="PF01179"/>
    </source>
</evidence>
<dbReference type="AlphaFoldDB" id="A0A6A6PUS2"/>
<feature type="active site" description="Proton acceptor" evidence="7">
    <location>
        <position position="387"/>
    </location>
</feature>
<keyword evidence="6 9" id="KW-0186">Copper</keyword>
<dbReference type="Gene3D" id="2.70.98.20">
    <property type="entry name" value="Copper amine oxidase, catalytic domain"/>
    <property type="match status" value="1"/>
</dbReference>
<feature type="active site" description="Schiff-base intermediate with substrate; via topaquinone" evidence="7">
    <location>
        <position position="468"/>
    </location>
</feature>
<feature type="region of interest" description="Disordered" evidence="10">
    <location>
        <begin position="741"/>
        <end position="771"/>
    </location>
</feature>
<dbReference type="Pfam" id="PF09248">
    <property type="entry name" value="DUF1965"/>
    <property type="match status" value="1"/>
</dbReference>
<feature type="region of interest" description="Disordered" evidence="10">
    <location>
        <begin position="288"/>
        <end position="312"/>
    </location>
</feature>
<dbReference type="Proteomes" id="UP000799767">
    <property type="component" value="Unassembled WGS sequence"/>
</dbReference>
<dbReference type="Gene3D" id="3.10.450.40">
    <property type="match status" value="2"/>
</dbReference>
<evidence type="ECO:0000256" key="6">
    <source>
        <dbReference type="ARBA" id="ARBA00023008"/>
    </source>
</evidence>
<evidence type="ECO:0000256" key="2">
    <source>
        <dbReference type="ARBA" id="ARBA00007983"/>
    </source>
</evidence>
<dbReference type="PANTHER" id="PTHR10638">
    <property type="entry name" value="COPPER AMINE OXIDASE"/>
    <property type="match status" value="1"/>
</dbReference>
<dbReference type="SUPFAM" id="SSF49998">
    <property type="entry name" value="Amine oxidase catalytic domain"/>
    <property type="match status" value="1"/>
</dbReference>
<dbReference type="GO" id="GO:0008131">
    <property type="term" value="F:primary methylamine oxidase activity"/>
    <property type="evidence" value="ECO:0007669"/>
    <property type="project" value="InterPro"/>
</dbReference>
<dbReference type="RefSeq" id="XP_033590021.1">
    <property type="nucleotide sequence ID" value="XM_033731092.1"/>
</dbReference>
<accession>A0A6A6PUS2</accession>
<dbReference type="EMBL" id="MU001635">
    <property type="protein sequence ID" value="KAF2483451.1"/>
    <property type="molecule type" value="Genomic_DNA"/>
</dbReference>
<evidence type="ECO:0000313" key="13">
    <source>
        <dbReference type="EMBL" id="KAF2483451.1"/>
    </source>
</evidence>
<feature type="modified residue" description="2',4',5'-topaquinone" evidence="8">
    <location>
        <position position="468"/>
    </location>
</feature>
<comment type="cofactor">
    <cofactor evidence="1">
        <name>Cu cation</name>
        <dbReference type="ChEBI" id="CHEBI:23378"/>
    </cofactor>
</comment>
<dbReference type="GO" id="GO:0005507">
    <property type="term" value="F:copper ion binding"/>
    <property type="evidence" value="ECO:0007669"/>
    <property type="project" value="InterPro"/>
</dbReference>
<dbReference type="GeneID" id="54472094"/>
<keyword evidence="5 9" id="KW-0560">Oxidoreductase</keyword>
<proteinExistence type="inferred from homology"/>
<dbReference type="InterPro" id="IPR015328">
    <property type="entry name" value="DUF1965"/>
</dbReference>
<keyword evidence="4 7" id="KW-0801">TPQ</keyword>
<evidence type="ECO:0000256" key="4">
    <source>
        <dbReference type="ARBA" id="ARBA00022772"/>
    </source>
</evidence>
<dbReference type="PANTHER" id="PTHR10638:SF20">
    <property type="entry name" value="AMINE OXIDASE"/>
    <property type="match status" value="1"/>
</dbReference>
<keyword evidence="14" id="KW-1185">Reference proteome</keyword>
<keyword evidence="3 9" id="KW-0479">Metal-binding</keyword>
<feature type="domain" description="DUF1965" evidence="12">
    <location>
        <begin position="235"/>
        <end position="298"/>
    </location>
</feature>
<comment type="cofactor">
    <cofactor evidence="9">
        <name>Cu cation</name>
        <dbReference type="ChEBI" id="CHEBI:23378"/>
    </cofactor>
    <text evidence="9">Contains 1 topaquinone per subunit.</text>
</comment>
<name>A0A6A6PUS2_9PEZI</name>
<dbReference type="InterPro" id="IPR036460">
    <property type="entry name" value="Cu_amine_oxidase_C_sf"/>
</dbReference>
<evidence type="ECO:0000256" key="10">
    <source>
        <dbReference type="SAM" id="MobiDB-lite"/>
    </source>
</evidence>
<gene>
    <name evidence="13" type="ORF">BDY17DRAFT_250633</name>
</gene>
<dbReference type="PRINTS" id="PR00766">
    <property type="entry name" value="CUDAOXIDASE"/>
</dbReference>
<dbReference type="SUPFAM" id="SSF54416">
    <property type="entry name" value="Amine oxidase N-terminal region"/>
    <property type="match status" value="2"/>
</dbReference>
<dbReference type="GO" id="GO:0009308">
    <property type="term" value="P:amine metabolic process"/>
    <property type="evidence" value="ECO:0007669"/>
    <property type="project" value="UniProtKB-UniRule"/>
</dbReference>
<evidence type="ECO:0000256" key="5">
    <source>
        <dbReference type="ARBA" id="ARBA00023002"/>
    </source>
</evidence>
<comment type="similarity">
    <text evidence="2 9">Belongs to the copper/topaquinone oxidase family.</text>
</comment>